<comment type="caution">
    <text evidence="1">The sequence shown here is derived from an EMBL/GenBank/DDBJ whole genome shotgun (WGS) entry which is preliminary data.</text>
</comment>
<dbReference type="EMBL" id="JAOWKW010000009">
    <property type="protein sequence ID" value="MCV2879509.1"/>
    <property type="molecule type" value="Genomic_DNA"/>
</dbReference>
<accession>A0ABT3A0I2</accession>
<organism evidence="1 2">
    <name type="scientific">Sedimentimonas flavescens</name>
    <dbReference type="NCBI Taxonomy" id="2851012"/>
    <lineage>
        <taxon>Bacteria</taxon>
        <taxon>Pseudomonadati</taxon>
        <taxon>Pseudomonadota</taxon>
        <taxon>Alphaproteobacteria</taxon>
        <taxon>Rhodobacterales</taxon>
        <taxon>Rhodobacter group</taxon>
        <taxon>Sedimentimonas</taxon>
    </lineage>
</organism>
<reference evidence="1 2" key="1">
    <citation type="submission" date="2022-10" db="EMBL/GenBank/DDBJ databases">
        <title>Sinirhodobacter sp. nov., isolated from ocean surface sediments.</title>
        <authorList>
            <person name="He W."/>
            <person name="Wang L."/>
            <person name="Zhang D.-F."/>
        </authorList>
    </citation>
    <scope>NUCLEOTIDE SEQUENCE [LARGE SCALE GENOMIC DNA]</scope>
    <source>
        <strain evidence="1 2">WL0115</strain>
    </source>
</reference>
<evidence type="ECO:0000313" key="2">
    <source>
        <dbReference type="Proteomes" id="UP001526166"/>
    </source>
</evidence>
<proteinExistence type="predicted"/>
<dbReference type="Proteomes" id="UP001526166">
    <property type="component" value="Unassembled WGS sequence"/>
</dbReference>
<gene>
    <name evidence="1" type="ORF">OE699_11675</name>
</gene>
<name>A0ABT3A0I2_9RHOB</name>
<sequence length="331" mass="37187">MGTSADNPLDYNVFCVVQAGRLEYEAIIFARSFRAANPGFRGRLLMAEPSGARWSQPTQISGPVRELLLAEGVEFIPFENRHFGESYPQGNKIEAMAALPAAPFVFFDTDTVFTGPLASVAFDFHRPSASMRREGTWPAPPLYGPGYTGIWKALYDRFGLDFESSLDLSQFDEHWERYLYFNAGWFFGADAQAFGERFLHYAHAIRWDTPDELACQSLDPWLDQIALPLVIHSFGGGRPGPDLAGLDGDVSCHYRALPLLYAREGDAAVEMVEQVCAPNPVKKILKAYEPAKKLIYQGKGRALRAMFDRSALPRREQALRNAIRREGLWLR</sequence>
<evidence type="ECO:0000313" key="1">
    <source>
        <dbReference type="EMBL" id="MCV2879509.1"/>
    </source>
</evidence>
<keyword evidence="2" id="KW-1185">Reference proteome</keyword>
<dbReference type="RefSeq" id="WP_263848112.1">
    <property type="nucleotide sequence ID" value="NZ_JAOWKW010000009.1"/>
</dbReference>
<protein>
    <submittedName>
        <fullName evidence="1">Uncharacterized protein</fullName>
    </submittedName>
</protein>